<dbReference type="PANTHER" id="PTHR46928:SF1">
    <property type="entry name" value="MESENCHYME-SPECIFIC CELL SURFACE GLYCOPROTEIN"/>
    <property type="match status" value="1"/>
</dbReference>
<evidence type="ECO:0000313" key="3">
    <source>
        <dbReference type="Proteomes" id="UP000694844"/>
    </source>
</evidence>
<gene>
    <name evidence="4 5" type="primary">LOC111133586</name>
</gene>
<dbReference type="InterPro" id="IPR052956">
    <property type="entry name" value="Mesenchyme-surface_protein"/>
</dbReference>
<name>A0A8B8ECF4_CRAVI</name>
<dbReference type="KEGG" id="cvn:111133586"/>
<organism evidence="3 5">
    <name type="scientific">Crassostrea virginica</name>
    <name type="common">Eastern oyster</name>
    <dbReference type="NCBI Taxonomy" id="6565"/>
    <lineage>
        <taxon>Eukaryota</taxon>
        <taxon>Metazoa</taxon>
        <taxon>Spiralia</taxon>
        <taxon>Lophotrochozoa</taxon>
        <taxon>Mollusca</taxon>
        <taxon>Bivalvia</taxon>
        <taxon>Autobranchia</taxon>
        <taxon>Pteriomorphia</taxon>
        <taxon>Ostreida</taxon>
        <taxon>Ostreoidea</taxon>
        <taxon>Ostreidae</taxon>
        <taxon>Crassostrea</taxon>
    </lineage>
</organism>
<feature type="domain" description="Choice-of-anchor I" evidence="2">
    <location>
        <begin position="49"/>
        <end position="555"/>
    </location>
</feature>
<evidence type="ECO:0000313" key="4">
    <source>
        <dbReference type="RefSeq" id="XP_022337799.1"/>
    </source>
</evidence>
<accession>A0A8B8ECF4</accession>
<dbReference type="RefSeq" id="XP_022337799.1">
    <property type="nucleotide sequence ID" value="XM_022482091.1"/>
</dbReference>
<dbReference type="NCBIfam" id="NF038117">
    <property type="entry name" value="choice_anch_I"/>
    <property type="match status" value="1"/>
</dbReference>
<sequence>MNFSISSICYLVFVFKFIQCEKINLEKISSLYIPSTYTRTGAPVYSLEGGAAEQSAYDPVDKIVYIVGAAKINVIDITKVDTPRIIYHTVLGDFDPTDVEVCGDHVFVSLDNNQEREKGRLVVFKKYDSMANTLESILNITVGPLPDMILPTSNCRTVLIALEAEAFARDGNLVDPEGGVGLLKFQSTNISASNYSYKRLNFHNFNNRWGELSKSGVRFVTKGQGTTFSQDLEPEYISYSSDETKAYICLQENNAIAVVDLQAENISAIHGLGFKDWSQLRLDPSDKDGGIHIQDWPVYGMFQPDSIHVVQSHGVEYIITANEGDVKDYSDLPLLTTGFSESVRVKDLTLSANSEVLKWASVRNISNIQENSKLGRLTVTTENGRLADGTFDQLYTFGGRGFSVWRTDTMTRVYDSGSEIEDTLARLRPDLFNADIENNHVIDQTVDHRSDNKGPETESSAVVHDGNKIVVFVGNERPGSISIYSFHGDMTSAALESVYWDIPNTKETWQQAFDHQSITAIDPEDIRFIPAHQSPNGQSLLIVAGAVSGTLTILKVTGLHHQATVDKVVG</sequence>
<dbReference type="RefSeq" id="XP_022337800.1">
    <property type="nucleotide sequence ID" value="XM_022482092.1"/>
</dbReference>
<dbReference type="GeneID" id="111133586"/>
<evidence type="ECO:0000259" key="2">
    <source>
        <dbReference type="Pfam" id="PF22494"/>
    </source>
</evidence>
<feature type="chain" id="PRO_5044666431" evidence="1">
    <location>
        <begin position="21"/>
        <end position="570"/>
    </location>
</feature>
<keyword evidence="1" id="KW-0732">Signal</keyword>
<dbReference type="SUPFAM" id="SSF75011">
    <property type="entry name" value="3-carboxy-cis,cis-mucoante lactonizing enzyme"/>
    <property type="match status" value="1"/>
</dbReference>
<dbReference type="AlphaFoldDB" id="A0A8B8ECF4"/>
<evidence type="ECO:0000313" key="5">
    <source>
        <dbReference type="RefSeq" id="XP_022337800.1"/>
    </source>
</evidence>
<protein>
    <submittedName>
        <fullName evidence="4 5">Mesenchyme-specific cell surface glycoprotein-like</fullName>
    </submittedName>
</protein>
<reference evidence="4 5" key="1">
    <citation type="submission" date="2025-04" db="UniProtKB">
        <authorList>
            <consortium name="RefSeq"/>
        </authorList>
    </citation>
    <scope>IDENTIFICATION</scope>
    <source>
        <tissue evidence="4 5">Whole sample</tissue>
    </source>
</reference>
<dbReference type="OrthoDB" id="425936at2759"/>
<dbReference type="Pfam" id="PF22494">
    <property type="entry name" value="choice_anch_I"/>
    <property type="match status" value="1"/>
</dbReference>
<dbReference type="PANTHER" id="PTHR46928">
    <property type="entry name" value="MESENCHYME-SPECIFIC CELL SURFACE GLYCOPROTEIN"/>
    <property type="match status" value="1"/>
</dbReference>
<proteinExistence type="predicted"/>
<dbReference type="InterPro" id="IPR055188">
    <property type="entry name" value="Choice_anch_I"/>
</dbReference>
<evidence type="ECO:0000256" key="1">
    <source>
        <dbReference type="SAM" id="SignalP"/>
    </source>
</evidence>
<feature type="signal peptide" evidence="1">
    <location>
        <begin position="1"/>
        <end position="20"/>
    </location>
</feature>
<keyword evidence="3" id="KW-1185">Reference proteome</keyword>
<dbReference type="Proteomes" id="UP000694844">
    <property type="component" value="Chromosome 5"/>
</dbReference>